<feature type="transmembrane region" description="Helical" evidence="7">
    <location>
        <begin position="95"/>
        <end position="116"/>
    </location>
</feature>
<keyword evidence="10" id="KW-1185">Reference proteome</keyword>
<dbReference type="RefSeq" id="WP_220195612.1">
    <property type="nucleotide sequence ID" value="NZ_BNJF01000002.1"/>
</dbReference>
<feature type="transmembrane region" description="Helical" evidence="7">
    <location>
        <begin position="177"/>
        <end position="201"/>
    </location>
</feature>
<keyword evidence="6 7" id="KW-0472">Membrane</keyword>
<dbReference type="InterPro" id="IPR035906">
    <property type="entry name" value="MetI-like_sf"/>
</dbReference>
<evidence type="ECO:0000313" key="9">
    <source>
        <dbReference type="EMBL" id="GHO46222.1"/>
    </source>
</evidence>
<dbReference type="GO" id="GO:0055085">
    <property type="term" value="P:transmembrane transport"/>
    <property type="evidence" value="ECO:0007669"/>
    <property type="project" value="InterPro"/>
</dbReference>
<dbReference type="SUPFAM" id="SSF161098">
    <property type="entry name" value="MetI-like"/>
    <property type="match status" value="1"/>
</dbReference>
<evidence type="ECO:0000256" key="6">
    <source>
        <dbReference type="ARBA" id="ARBA00023136"/>
    </source>
</evidence>
<feature type="transmembrane region" description="Helical" evidence="7">
    <location>
        <begin position="222"/>
        <end position="241"/>
    </location>
</feature>
<keyword evidence="5 7" id="KW-1133">Transmembrane helix</keyword>
<dbReference type="SUPFAM" id="SSF160964">
    <property type="entry name" value="MalF N-terminal region-like"/>
    <property type="match status" value="1"/>
</dbReference>
<dbReference type="InterPro" id="IPR000515">
    <property type="entry name" value="MetI-like"/>
</dbReference>
<keyword evidence="2 7" id="KW-0813">Transport</keyword>
<organism evidence="9 10">
    <name type="scientific">Ktedonospora formicarum</name>
    <dbReference type="NCBI Taxonomy" id="2778364"/>
    <lineage>
        <taxon>Bacteria</taxon>
        <taxon>Bacillati</taxon>
        <taxon>Chloroflexota</taxon>
        <taxon>Ktedonobacteria</taxon>
        <taxon>Ktedonobacterales</taxon>
        <taxon>Ktedonobacteraceae</taxon>
        <taxon>Ktedonospora</taxon>
    </lineage>
</organism>
<accession>A0A8J3I4W8</accession>
<comment type="similarity">
    <text evidence="7">Belongs to the binding-protein-dependent transport system permease family.</text>
</comment>
<dbReference type="Pfam" id="PF00528">
    <property type="entry name" value="BPD_transp_1"/>
    <property type="match status" value="1"/>
</dbReference>
<evidence type="ECO:0000313" key="10">
    <source>
        <dbReference type="Proteomes" id="UP000612362"/>
    </source>
</evidence>
<feature type="transmembrane region" description="Helical" evidence="7">
    <location>
        <begin position="35"/>
        <end position="61"/>
    </location>
</feature>
<comment type="subcellular location">
    <subcellularLocation>
        <location evidence="1 7">Cell membrane</location>
        <topology evidence="1 7">Multi-pass membrane protein</topology>
    </subcellularLocation>
</comment>
<dbReference type="AlphaFoldDB" id="A0A8J3I4W8"/>
<dbReference type="EMBL" id="BNJF01000002">
    <property type="protein sequence ID" value="GHO46222.1"/>
    <property type="molecule type" value="Genomic_DNA"/>
</dbReference>
<reference evidence="9" key="1">
    <citation type="submission" date="2020-10" db="EMBL/GenBank/DDBJ databases">
        <title>Taxonomic study of unclassified bacteria belonging to the class Ktedonobacteria.</title>
        <authorList>
            <person name="Yabe S."/>
            <person name="Wang C.M."/>
            <person name="Zheng Y."/>
            <person name="Sakai Y."/>
            <person name="Cavaletti L."/>
            <person name="Monciardini P."/>
            <person name="Donadio S."/>
        </authorList>
    </citation>
    <scope>NUCLEOTIDE SEQUENCE</scope>
    <source>
        <strain evidence="9">SOSP1-1</strain>
    </source>
</reference>
<evidence type="ECO:0000256" key="2">
    <source>
        <dbReference type="ARBA" id="ARBA00022448"/>
    </source>
</evidence>
<keyword evidence="3" id="KW-1003">Cell membrane</keyword>
<dbReference type="Gene3D" id="1.10.3720.10">
    <property type="entry name" value="MetI-like"/>
    <property type="match status" value="1"/>
</dbReference>
<keyword evidence="4 7" id="KW-0812">Transmembrane</keyword>
<sequence>MARIAIKEAPQETLKPISTRKHTPNHLQKEQVAGYVFLIPWFLGFIVFTIGPILGSLYLSFTHYDLLSAPRWLGLDNYINMFQDERWQHAVRVTIGYVFLSVPFKIAFALLLALILKRGLTSIGLYRAIYYVPSLLGGSVAIAILWRQIFDSDGVVNQFLRLFGIPANQSWIANPDYALSTLVLLSIWQFGSPMIIFLAGLKQIPTEYYEAAQTDGAGRLRIFFRITLPLLTPLIFFNLVMQMVEAFQAFTPAFIISNGQGSPLDSTLLYTLYVYQQGFGSLHMGYASAMAWTLLIAIASITALAFQTSRFWVFYQDERS</sequence>
<dbReference type="PANTHER" id="PTHR30193">
    <property type="entry name" value="ABC TRANSPORTER PERMEASE PROTEIN"/>
    <property type="match status" value="1"/>
</dbReference>
<protein>
    <submittedName>
        <fullName evidence="9">ABC transporter permease</fullName>
    </submittedName>
</protein>
<comment type="caution">
    <text evidence="9">The sequence shown here is derived from an EMBL/GenBank/DDBJ whole genome shotgun (WGS) entry which is preliminary data.</text>
</comment>
<gene>
    <name evidence="9" type="ORF">KSX_43850</name>
</gene>
<proteinExistence type="inferred from homology"/>
<evidence type="ECO:0000259" key="8">
    <source>
        <dbReference type="PROSITE" id="PS50928"/>
    </source>
</evidence>
<evidence type="ECO:0000256" key="7">
    <source>
        <dbReference type="RuleBase" id="RU363032"/>
    </source>
</evidence>
<dbReference type="GO" id="GO:0005886">
    <property type="term" value="C:plasma membrane"/>
    <property type="evidence" value="ECO:0007669"/>
    <property type="project" value="UniProtKB-SubCell"/>
</dbReference>
<dbReference type="InterPro" id="IPR051393">
    <property type="entry name" value="ABC_transporter_permease"/>
</dbReference>
<evidence type="ECO:0000256" key="5">
    <source>
        <dbReference type="ARBA" id="ARBA00022989"/>
    </source>
</evidence>
<dbReference type="Proteomes" id="UP000612362">
    <property type="component" value="Unassembled WGS sequence"/>
</dbReference>
<feature type="transmembrane region" description="Helical" evidence="7">
    <location>
        <begin position="284"/>
        <end position="306"/>
    </location>
</feature>
<dbReference type="CDD" id="cd06261">
    <property type="entry name" value="TM_PBP2"/>
    <property type="match status" value="1"/>
</dbReference>
<feature type="transmembrane region" description="Helical" evidence="7">
    <location>
        <begin position="128"/>
        <end position="146"/>
    </location>
</feature>
<dbReference type="PANTHER" id="PTHR30193:SF1">
    <property type="entry name" value="ABC TRANSPORTER PERMEASE PROTEIN YESP-RELATED"/>
    <property type="match status" value="1"/>
</dbReference>
<name>A0A8J3I4W8_9CHLR</name>
<feature type="domain" description="ABC transmembrane type-1" evidence="8">
    <location>
        <begin position="91"/>
        <end position="305"/>
    </location>
</feature>
<evidence type="ECO:0000256" key="4">
    <source>
        <dbReference type="ARBA" id="ARBA00022692"/>
    </source>
</evidence>
<dbReference type="PROSITE" id="PS50928">
    <property type="entry name" value="ABC_TM1"/>
    <property type="match status" value="1"/>
</dbReference>
<evidence type="ECO:0000256" key="3">
    <source>
        <dbReference type="ARBA" id="ARBA00022475"/>
    </source>
</evidence>
<evidence type="ECO:0000256" key="1">
    <source>
        <dbReference type="ARBA" id="ARBA00004651"/>
    </source>
</evidence>